<reference evidence="11" key="1">
    <citation type="submission" date="2016-05" db="EMBL/GenBank/DDBJ databases">
        <title>Comparative genomics of biotechnologically important yeasts.</title>
        <authorList>
            <consortium name="DOE Joint Genome Institute"/>
            <person name="Riley R."/>
            <person name="Haridas S."/>
            <person name="Wolfe K.H."/>
            <person name="Lopes M.R."/>
            <person name="Hittinger C.T."/>
            <person name="Goker M."/>
            <person name="Salamov A."/>
            <person name="Wisecaver J."/>
            <person name="Long T.M."/>
            <person name="Aerts A.L."/>
            <person name="Barry K."/>
            <person name="Choi C."/>
            <person name="Clum A."/>
            <person name="Coughlan A.Y."/>
            <person name="Deshpande S."/>
            <person name="Douglass A.P."/>
            <person name="Hanson S.J."/>
            <person name="Klenk H.-P."/>
            <person name="Labutti K."/>
            <person name="Lapidus A."/>
            <person name="Lindquist E."/>
            <person name="Lipzen A."/>
            <person name="Meier-Kolthoff J.P."/>
            <person name="Ohm R.A."/>
            <person name="Otillar R.P."/>
            <person name="Pangilinan J."/>
            <person name="Peng Y."/>
            <person name="Rokas A."/>
            <person name="Rosa C.A."/>
            <person name="Scheuner C."/>
            <person name="Sibirny A.A."/>
            <person name="Slot J.C."/>
            <person name="Stielow J.B."/>
            <person name="Sun H."/>
            <person name="Kurtzman C.P."/>
            <person name="Blackwell M."/>
            <person name="Grigoriev I.V."/>
            <person name="Jeffries T.W."/>
        </authorList>
    </citation>
    <scope>NUCLEOTIDE SEQUENCE [LARGE SCALE GENOMIC DNA]</scope>
    <source>
        <strain evidence="11">NRRL Y-1933</strain>
    </source>
</reference>
<evidence type="ECO:0000256" key="6">
    <source>
        <dbReference type="PIRSR" id="PIRSR016262-1"/>
    </source>
</evidence>
<dbReference type="InterPro" id="IPR020605">
    <property type="entry name" value="Octanoyltransferase_CS"/>
</dbReference>
<evidence type="ECO:0000313" key="10">
    <source>
        <dbReference type="EMBL" id="ODV67809.1"/>
    </source>
</evidence>
<dbReference type="InterPro" id="IPR045864">
    <property type="entry name" value="aa-tRNA-synth_II/BPL/LPL"/>
</dbReference>
<dbReference type="GO" id="GO:0033819">
    <property type="term" value="F:lipoyl(octanoyl) transferase activity"/>
    <property type="evidence" value="ECO:0007669"/>
    <property type="project" value="UniProtKB-EC"/>
</dbReference>
<dbReference type="NCBIfam" id="TIGR00214">
    <property type="entry name" value="lipB"/>
    <property type="match status" value="1"/>
</dbReference>
<dbReference type="GeneID" id="30997547"/>
<evidence type="ECO:0000313" key="11">
    <source>
        <dbReference type="Proteomes" id="UP000095085"/>
    </source>
</evidence>
<comment type="catalytic activity">
    <reaction evidence="5">
        <text>octanoyl-[ACP] + L-lysyl-[protein] = N(6)-octanoyl-L-lysyl-[protein] + holo-[ACP] + H(+)</text>
        <dbReference type="Rhea" id="RHEA:17665"/>
        <dbReference type="Rhea" id="RHEA-COMP:9636"/>
        <dbReference type="Rhea" id="RHEA-COMP:9685"/>
        <dbReference type="Rhea" id="RHEA-COMP:9752"/>
        <dbReference type="Rhea" id="RHEA-COMP:9928"/>
        <dbReference type="ChEBI" id="CHEBI:15378"/>
        <dbReference type="ChEBI" id="CHEBI:29969"/>
        <dbReference type="ChEBI" id="CHEBI:64479"/>
        <dbReference type="ChEBI" id="CHEBI:78463"/>
        <dbReference type="ChEBI" id="CHEBI:78809"/>
        <dbReference type="EC" id="2.3.1.181"/>
    </reaction>
</comment>
<evidence type="ECO:0000256" key="3">
    <source>
        <dbReference type="ARBA" id="ARBA00022679"/>
    </source>
</evidence>
<comment type="function">
    <text evidence="5">Catalyzes the transfer of endogenously produced octanoic acid from octanoyl-acyl-carrier-protein onto the lipoyl domains of lipoate-dependent enzymes. Lipoyl-ACP can also act as a substrate although octanoyl-ACP is likely to be the physiological substrate.</text>
</comment>
<evidence type="ECO:0000256" key="1">
    <source>
        <dbReference type="ARBA" id="ARBA00004821"/>
    </source>
</evidence>
<name>A0A1E4RKL8_9ASCO</name>
<evidence type="ECO:0000256" key="8">
    <source>
        <dbReference type="PIRSR" id="PIRSR016262-3"/>
    </source>
</evidence>
<dbReference type="Pfam" id="PF21948">
    <property type="entry name" value="LplA-B_cat"/>
    <property type="match status" value="1"/>
</dbReference>
<dbReference type="EC" id="2.3.1.181" evidence="5"/>
<evidence type="ECO:0000256" key="7">
    <source>
        <dbReference type="PIRSR" id="PIRSR016262-2"/>
    </source>
</evidence>
<feature type="domain" description="BPL/LPL catalytic" evidence="9">
    <location>
        <begin position="92"/>
        <end position="280"/>
    </location>
</feature>
<proteinExistence type="inferred from homology"/>
<dbReference type="STRING" id="984485.A0A1E4RKL8"/>
<feature type="active site" description="Acyl-thioester intermediate" evidence="6">
    <location>
        <position position="240"/>
    </location>
</feature>
<protein>
    <recommendedName>
        <fullName evidence="5">Octanoyltransferase</fullName>
        <ecNumber evidence="5">2.3.1.181</ecNumber>
    </recommendedName>
</protein>
<evidence type="ECO:0000256" key="2">
    <source>
        <dbReference type="ARBA" id="ARBA00007907"/>
    </source>
</evidence>
<dbReference type="GO" id="GO:0016874">
    <property type="term" value="F:ligase activity"/>
    <property type="evidence" value="ECO:0007669"/>
    <property type="project" value="EnsemblFungi"/>
</dbReference>
<dbReference type="PANTHER" id="PTHR10993:SF7">
    <property type="entry name" value="LIPOYLTRANSFERASE 2, MITOCHONDRIAL-RELATED"/>
    <property type="match status" value="1"/>
</dbReference>
<dbReference type="PROSITE" id="PS51733">
    <property type="entry name" value="BPL_LPL_CATALYTIC"/>
    <property type="match status" value="1"/>
</dbReference>
<feature type="binding site" evidence="7">
    <location>
        <begin position="138"/>
        <end position="145"/>
    </location>
    <ligand>
        <name>substrate</name>
    </ligand>
</feature>
<comment type="pathway">
    <text evidence="1 5">Protein modification; protein lipoylation via endogenous pathway; protein N(6)-(lipoyl)lysine from octanoyl-[acyl-carrier-protein]: step 1/2.</text>
</comment>
<dbReference type="InterPro" id="IPR004143">
    <property type="entry name" value="BPL_LPL_catalytic"/>
</dbReference>
<keyword evidence="4 5" id="KW-0012">Acyltransferase</keyword>
<dbReference type="InterPro" id="IPR000544">
    <property type="entry name" value="Octanoyltransferase"/>
</dbReference>
<dbReference type="UniPathway" id="UPA00538">
    <property type="reaction ID" value="UER00592"/>
</dbReference>
<dbReference type="RefSeq" id="XP_020076876.1">
    <property type="nucleotide sequence ID" value="XM_020222998.1"/>
</dbReference>
<evidence type="ECO:0000256" key="5">
    <source>
        <dbReference type="PIRNR" id="PIRNR016262"/>
    </source>
</evidence>
<sequence>MTKCLQVVGKRFNSCSTKFTPVIEQYKTLRHIHFPGRTKFEDGLKIQQAMVNANIDFKKISNKIIRLQKDIASKGYRLTEYEDGLLAKIMEMKPLPTVLTFEFENVYAGGKQMKQDPQLDEKIEDYRKMGCEYHQLERGGQVTWHGEGQLVAYTILDLKQFKNLTPKCFVDSVLLKSVQNLLKKNYGLSSYLNENPGVWMSESNHKISSIGCNIQHAITSFGIALNVNPDLKYLNTYTMCGLPEAEATSISRISPESKPDVKEVGNQYAKELAQLLNITTVEHMSGEDLKL</sequence>
<comment type="similarity">
    <text evidence="2 5">Belongs to the LipB family.</text>
</comment>
<evidence type="ECO:0000259" key="9">
    <source>
        <dbReference type="PROSITE" id="PS51733"/>
    </source>
</evidence>
<feature type="binding site" evidence="7">
    <location>
        <begin position="222"/>
        <end position="224"/>
    </location>
    <ligand>
        <name>substrate</name>
    </ligand>
</feature>
<dbReference type="GO" id="GO:0009249">
    <property type="term" value="P:protein lipoylation"/>
    <property type="evidence" value="ECO:0007669"/>
    <property type="project" value="EnsemblFungi"/>
</dbReference>
<dbReference type="SUPFAM" id="SSF55681">
    <property type="entry name" value="Class II aaRS and biotin synthetases"/>
    <property type="match status" value="1"/>
</dbReference>
<feature type="binding site" evidence="7">
    <location>
        <begin position="209"/>
        <end position="211"/>
    </location>
    <ligand>
        <name>substrate</name>
    </ligand>
</feature>
<keyword evidence="3 5" id="KW-0808">Transferase</keyword>
<dbReference type="OrthoDB" id="19908at2759"/>
<dbReference type="PROSITE" id="PS01313">
    <property type="entry name" value="LIPB"/>
    <property type="match status" value="1"/>
</dbReference>
<dbReference type="PIRSF" id="PIRSF016262">
    <property type="entry name" value="LPLase"/>
    <property type="match status" value="1"/>
</dbReference>
<dbReference type="Gene3D" id="3.30.930.10">
    <property type="entry name" value="Bira Bifunctional Protein, Domain 2"/>
    <property type="match status" value="1"/>
</dbReference>
<dbReference type="Proteomes" id="UP000095085">
    <property type="component" value="Unassembled WGS sequence"/>
</dbReference>
<dbReference type="AlphaFoldDB" id="A0A1E4RKL8"/>
<keyword evidence="11" id="KW-1185">Reference proteome</keyword>
<feature type="site" description="Lowers pKa of active site Cys" evidence="8">
    <location>
        <position position="206"/>
    </location>
</feature>
<dbReference type="PANTHER" id="PTHR10993">
    <property type="entry name" value="OCTANOYLTRANSFERASE"/>
    <property type="match status" value="1"/>
</dbReference>
<accession>A0A1E4RKL8</accession>
<gene>
    <name evidence="10" type="ORF">HYPBUDRAFT_199244</name>
</gene>
<organism evidence="10 11">
    <name type="scientific">Hyphopichia burtonii NRRL Y-1933</name>
    <dbReference type="NCBI Taxonomy" id="984485"/>
    <lineage>
        <taxon>Eukaryota</taxon>
        <taxon>Fungi</taxon>
        <taxon>Dikarya</taxon>
        <taxon>Ascomycota</taxon>
        <taxon>Saccharomycotina</taxon>
        <taxon>Pichiomycetes</taxon>
        <taxon>Debaryomycetaceae</taxon>
        <taxon>Hyphopichia</taxon>
    </lineage>
</organism>
<dbReference type="EMBL" id="KV454540">
    <property type="protein sequence ID" value="ODV67809.1"/>
    <property type="molecule type" value="Genomic_DNA"/>
</dbReference>
<evidence type="ECO:0000256" key="4">
    <source>
        <dbReference type="ARBA" id="ARBA00023315"/>
    </source>
</evidence>